<evidence type="ECO:0000313" key="4">
    <source>
        <dbReference type="Proteomes" id="UP001460270"/>
    </source>
</evidence>
<dbReference type="AlphaFoldDB" id="A0AAW0NRP6"/>
<dbReference type="Pfam" id="PF13843">
    <property type="entry name" value="DDE_Tnp_1_7"/>
    <property type="match status" value="1"/>
</dbReference>
<dbReference type="PANTHER" id="PTHR46599:SF6">
    <property type="entry name" value="DUAL SPECIFICITY PHOSPHATASE 26"/>
    <property type="match status" value="1"/>
</dbReference>
<feature type="domain" description="PiggyBac transposable element-derived protein" evidence="2">
    <location>
        <begin position="131"/>
        <end position="427"/>
    </location>
</feature>
<proteinExistence type="predicted"/>
<feature type="compositionally biased region" description="Polar residues" evidence="1">
    <location>
        <begin position="427"/>
        <end position="436"/>
    </location>
</feature>
<evidence type="ECO:0000256" key="1">
    <source>
        <dbReference type="SAM" id="MobiDB-lite"/>
    </source>
</evidence>
<keyword evidence="4" id="KW-1185">Reference proteome</keyword>
<reference evidence="4" key="1">
    <citation type="submission" date="2024-04" db="EMBL/GenBank/DDBJ databases">
        <title>Salinicola lusitanus LLJ914,a marine bacterium isolated from the Okinawa Trough.</title>
        <authorList>
            <person name="Li J."/>
        </authorList>
    </citation>
    <scope>NUCLEOTIDE SEQUENCE [LARGE SCALE GENOMIC DNA]</scope>
</reference>
<name>A0AAW0NRP6_9GOBI</name>
<feature type="compositionally biased region" description="Pro residues" evidence="1">
    <location>
        <begin position="465"/>
        <end position="474"/>
    </location>
</feature>
<dbReference type="InterPro" id="IPR029526">
    <property type="entry name" value="PGBD"/>
</dbReference>
<evidence type="ECO:0000259" key="2">
    <source>
        <dbReference type="Pfam" id="PF13843"/>
    </source>
</evidence>
<feature type="region of interest" description="Disordered" evidence="1">
    <location>
        <begin position="416"/>
        <end position="436"/>
    </location>
</feature>
<feature type="region of interest" description="Disordered" evidence="1">
    <location>
        <begin position="457"/>
        <end position="476"/>
    </location>
</feature>
<dbReference type="Proteomes" id="UP001460270">
    <property type="component" value="Unassembled WGS sequence"/>
</dbReference>
<dbReference type="EMBL" id="JBBPFD010000012">
    <property type="protein sequence ID" value="KAK7904327.1"/>
    <property type="molecule type" value="Genomic_DNA"/>
</dbReference>
<comment type="caution">
    <text evidence="3">The sequence shown here is derived from an EMBL/GenBank/DDBJ whole genome shotgun (WGS) entry which is preliminary data.</text>
</comment>
<protein>
    <recommendedName>
        <fullName evidence="2">PiggyBac transposable element-derived protein domain-containing protein</fullName>
    </recommendedName>
</protein>
<accession>A0AAW0NRP6</accession>
<evidence type="ECO:0000313" key="3">
    <source>
        <dbReference type="EMBL" id="KAK7904327.1"/>
    </source>
</evidence>
<organism evidence="3 4">
    <name type="scientific">Mugilogobius chulae</name>
    <name type="common">yellowstripe goby</name>
    <dbReference type="NCBI Taxonomy" id="88201"/>
    <lineage>
        <taxon>Eukaryota</taxon>
        <taxon>Metazoa</taxon>
        <taxon>Chordata</taxon>
        <taxon>Craniata</taxon>
        <taxon>Vertebrata</taxon>
        <taxon>Euteleostomi</taxon>
        <taxon>Actinopterygii</taxon>
        <taxon>Neopterygii</taxon>
        <taxon>Teleostei</taxon>
        <taxon>Neoteleostei</taxon>
        <taxon>Acanthomorphata</taxon>
        <taxon>Gobiaria</taxon>
        <taxon>Gobiiformes</taxon>
        <taxon>Gobioidei</taxon>
        <taxon>Gobiidae</taxon>
        <taxon>Gobionellinae</taxon>
        <taxon>Mugilogobius</taxon>
    </lineage>
</organism>
<sequence length="523" mass="58907">MKRTRETLSVAQALALFHELNEGESDGGELSDFNLDSSDEDDYLDKDWEPAARRSETTAGTAVFPSVRAEELESVEVEDAPAPVTLQGKDGTVWTTLHPGGRQTGRQQSQNVLKEAAGPVAEVRHSIKDAESAFLALLDLNLLCRIRDCSVAEAHRVDPDAAWELSLAELKAFIALLYVRGAYNKSLEMESLWSEEWGLPFFRSTMARNKYREIMRYLRFDLKEDRQARLSLDRFALVSDVWKGFVANCVHCYKPGPNITVDEQLFPSKTRCPFTQYMANKPDKFGIKFWIAADVDTKYFLHGSPYLGKDPSRPVGQRLGESVVMSLMEPYLDKGRNVTVDNFFTSLSLAKRLLGRNTSLVGTMNASRRELPPSVQNNEELYSTRVFAHDRATLTVYQAKRKKTVSVLSTMHQAVSTRSDLKKKPETTTSPRQCTGSSISRRDFILELAKQLREDYLSSKSKPAQLPPLSPPHPEVQAKRRQCQVNRSCKQNKTAVTCSSCHRPVCGKCVERVKTLCPRCVEL</sequence>
<dbReference type="PANTHER" id="PTHR46599">
    <property type="entry name" value="PIGGYBAC TRANSPOSABLE ELEMENT-DERIVED PROTEIN 4"/>
    <property type="match status" value="1"/>
</dbReference>
<feature type="region of interest" description="Disordered" evidence="1">
    <location>
        <begin position="22"/>
        <end position="44"/>
    </location>
</feature>
<gene>
    <name evidence="3" type="ORF">WMY93_016934</name>
</gene>